<feature type="transmembrane region" description="Helical" evidence="1">
    <location>
        <begin position="82"/>
        <end position="100"/>
    </location>
</feature>
<protein>
    <submittedName>
        <fullName evidence="2">Uncharacterized conserved protein YybS, DUF2232 family</fullName>
    </submittedName>
</protein>
<feature type="transmembrane region" description="Helical" evidence="1">
    <location>
        <begin position="227"/>
        <end position="246"/>
    </location>
</feature>
<feature type="transmembrane region" description="Helical" evidence="1">
    <location>
        <begin position="283"/>
        <end position="305"/>
    </location>
</feature>
<feature type="transmembrane region" description="Helical" evidence="1">
    <location>
        <begin position="185"/>
        <end position="206"/>
    </location>
</feature>
<dbReference type="Proteomes" id="UP000190102">
    <property type="component" value="Unassembled WGS sequence"/>
</dbReference>
<feature type="transmembrane region" description="Helical" evidence="1">
    <location>
        <begin position="14"/>
        <end position="45"/>
    </location>
</feature>
<keyword evidence="1" id="KW-0812">Transmembrane</keyword>
<dbReference type="InterPro" id="IPR018710">
    <property type="entry name" value="DUF2232"/>
</dbReference>
<dbReference type="PANTHER" id="PTHR41324">
    <property type="entry name" value="MEMBRANE PROTEIN-RELATED"/>
    <property type="match status" value="1"/>
</dbReference>
<dbReference type="EMBL" id="FUWR01000002">
    <property type="protein sequence ID" value="SJZ50788.1"/>
    <property type="molecule type" value="Genomic_DNA"/>
</dbReference>
<evidence type="ECO:0000313" key="2">
    <source>
        <dbReference type="EMBL" id="SJZ50788.1"/>
    </source>
</evidence>
<name>A0A1T4L8B3_9BACT</name>
<reference evidence="3" key="1">
    <citation type="submission" date="2017-02" db="EMBL/GenBank/DDBJ databases">
        <authorList>
            <person name="Varghese N."/>
            <person name="Submissions S."/>
        </authorList>
    </citation>
    <scope>NUCLEOTIDE SEQUENCE [LARGE SCALE GENOMIC DNA]</scope>
    <source>
        <strain evidence="3">ATCC BAA-34</strain>
    </source>
</reference>
<feature type="transmembrane region" description="Helical" evidence="1">
    <location>
        <begin position="109"/>
        <end position="129"/>
    </location>
</feature>
<accession>A0A1T4L8B3</accession>
<sequence>MEQLESQSNGGQKLAAVLIGTLGSGLLFSASLAVPVIGFVSAFLAPAPLGLARIKGGSAVAGFSALLATLLLAILFSPPIGAWYVVQCGLIGLLVPELALKGFRPSRTIIWTTAAGLTLTALIVAAFVISNGINLQLFIQKEISDGINQATKLYEQHSGLPAQDLEVLKQGMQTVGQIMSRTYPALTTINLGLISAITLLLFMRTATKRAVAVNGSPFKEFKTPEPLIWLLIVAGFAMLAPSPLLTTPALNILSVLGILYFMQGLAVLITISERSSFANTLKVLLGIILLTQPYLVVVVTVLGIFDYWGDFRTPRITQEENL</sequence>
<keyword evidence="1" id="KW-1133">Transmembrane helix</keyword>
<dbReference type="RefSeq" id="WP_161947416.1">
    <property type="nucleotide sequence ID" value="NZ_FUWR01000002.1"/>
</dbReference>
<dbReference type="Pfam" id="PF09991">
    <property type="entry name" value="DUF2232"/>
    <property type="match status" value="1"/>
</dbReference>
<proteinExistence type="predicted"/>
<keyword evidence="3" id="KW-1185">Reference proteome</keyword>
<feature type="transmembrane region" description="Helical" evidence="1">
    <location>
        <begin position="252"/>
        <end position="271"/>
    </location>
</feature>
<dbReference type="AlphaFoldDB" id="A0A1T4L8B3"/>
<organism evidence="2 3">
    <name type="scientific">Trichlorobacter thiogenes</name>
    <dbReference type="NCBI Taxonomy" id="115783"/>
    <lineage>
        <taxon>Bacteria</taxon>
        <taxon>Pseudomonadati</taxon>
        <taxon>Thermodesulfobacteriota</taxon>
        <taxon>Desulfuromonadia</taxon>
        <taxon>Geobacterales</taxon>
        <taxon>Geobacteraceae</taxon>
        <taxon>Trichlorobacter</taxon>
    </lineage>
</organism>
<gene>
    <name evidence="2" type="ORF">SAMN02745119_00819</name>
</gene>
<dbReference type="PANTHER" id="PTHR41324:SF1">
    <property type="entry name" value="DUF2232 DOMAIN-CONTAINING PROTEIN"/>
    <property type="match status" value="1"/>
</dbReference>
<dbReference type="STRING" id="115783.SAMN02745119_00819"/>
<evidence type="ECO:0000313" key="3">
    <source>
        <dbReference type="Proteomes" id="UP000190102"/>
    </source>
</evidence>
<evidence type="ECO:0000256" key="1">
    <source>
        <dbReference type="SAM" id="Phobius"/>
    </source>
</evidence>
<keyword evidence="1" id="KW-0472">Membrane</keyword>
<feature type="transmembrane region" description="Helical" evidence="1">
    <location>
        <begin position="57"/>
        <end position="76"/>
    </location>
</feature>